<dbReference type="EMBL" id="FOVJ01000006">
    <property type="protein sequence ID" value="SFO01270.1"/>
    <property type="molecule type" value="Genomic_DNA"/>
</dbReference>
<feature type="transmembrane region" description="Helical" evidence="2">
    <location>
        <begin position="12"/>
        <end position="36"/>
    </location>
</feature>
<sequence length="1157" mass="126478">MKRIIAHTAFRRSVGVASVLLFVYTLAGFLALPYWLERALPNYLEQRVGQDARVGDIRINPYLFTVEISDFKLGETAKNALVKFRRLYIDFELSSIFTRDWRFADIRTEGLDLALEIDREGRLNVTELIERLESPEEPPQTPTRILFEHLVISNAAISLSDFSGEKPVDTVLSPINMVLTGLSTIPDQEGQYVLQAKSGSGSSLAWKGNITLYPLASSGHLALHELKLADIWQFFREKLQIAKPLGEMGIKASYDFSYKQEKASLDLSKITIQLSNLAVTQTDSRQSLIELRSVHIDDARFSLDDKEITIPVFGLSDGRMSASRASDGQMSWQSALKKPPATVDPGTDSRSDHASDSDLAGRHILPWKMHIEHVDLKNVALAYADHTLSPPLAFRVGNLGSKFTLDVSNVMEAPQVAAQAVQLSIEDVAILSVSSDAAPLATLGTFELSGGSLNTEAQNIMAESINVSGGGITLTRGFDGPDGLLRLVAVEGPKKNSQSHSSMDPAFTESVGRAWKYRIGSLELKQFSAQLTDETYKPAVAYDVDAISVAAENIDNSVEKPVVFTAKMQVNGKGVINGSGSAQQDFKQASVKLDANVPLEPLRGVVARYAAASLASGRLVAATEIDYHAGAAPEITAAGSASIQDFQLNETDTNERLIAWKALMAQKFNLSLGPNRLSIREVHLHEPAVKVAIDEEMNMNLAQVLKNNAEAKHPSKGQTREVLPETAGRNQKDILFPAEIAQVRIEQGSLDFADKSLILPFSTHVTRLEGIVAGISTAPQSRAEIRLSGQVEDYGEAKAAGTLLTRDPKKFLDIEANFENIKMPPLSPYSATFAGRRIAAGKLWLTLHYKIAKGRLLGENKIMLADFKLGERVEASEALDLPLDLAIALLKGPNDRINLAVPVRGDVGSPSFDYGLVIRTALATTVRRIVTSPFRLLARLAGSEDTEELRRVEFEPGRDDIEPSQREQLDILAEAIKQRPEVSLVVHGPYDVKLDGRSLRRQYVRRDVLAEADILIEAGEDPDFIAFGNADIQKALEKLLARRSEGGAAEFSETYEKRTGREPDRVNPLLGLFGRGSKDREFYEAMFDRLVELEPLPGGELEALGASRARSITEALRRAGVDTKQVTIGDIEAVTGKPGEAIVAELSLSTAPVENGR</sequence>
<dbReference type="Pfam" id="PF05359">
    <property type="entry name" value="DUF748"/>
    <property type="match status" value="1"/>
</dbReference>
<dbReference type="GO" id="GO:0005886">
    <property type="term" value="C:plasma membrane"/>
    <property type="evidence" value="ECO:0007669"/>
    <property type="project" value="TreeGrafter"/>
</dbReference>
<evidence type="ECO:0008006" key="5">
    <source>
        <dbReference type="Google" id="ProtNLM"/>
    </source>
</evidence>
<protein>
    <recommendedName>
        <fullName evidence="5">DUF748 domain-containing protein</fullName>
    </recommendedName>
</protein>
<dbReference type="AlphaFoldDB" id="A0A1I5DQC3"/>
<organism evidence="3 4">
    <name type="scientific">Nitrosospira briensis</name>
    <dbReference type="NCBI Taxonomy" id="35799"/>
    <lineage>
        <taxon>Bacteria</taxon>
        <taxon>Pseudomonadati</taxon>
        <taxon>Pseudomonadota</taxon>
        <taxon>Betaproteobacteria</taxon>
        <taxon>Nitrosomonadales</taxon>
        <taxon>Nitrosomonadaceae</taxon>
        <taxon>Nitrosospira</taxon>
    </lineage>
</organism>
<keyword evidence="4" id="KW-1185">Reference proteome</keyword>
<name>A0A1I5DQC3_9PROT</name>
<dbReference type="InterPro" id="IPR052894">
    <property type="entry name" value="AsmA-related"/>
</dbReference>
<evidence type="ECO:0000256" key="2">
    <source>
        <dbReference type="SAM" id="Phobius"/>
    </source>
</evidence>
<proteinExistence type="predicted"/>
<evidence type="ECO:0000313" key="4">
    <source>
        <dbReference type="Proteomes" id="UP000183107"/>
    </source>
</evidence>
<feature type="compositionally biased region" description="Basic and acidic residues" evidence="1">
    <location>
        <begin position="347"/>
        <end position="356"/>
    </location>
</feature>
<dbReference type="PANTHER" id="PTHR30441:SF8">
    <property type="entry name" value="DUF748 DOMAIN-CONTAINING PROTEIN"/>
    <property type="match status" value="1"/>
</dbReference>
<dbReference type="Proteomes" id="UP000183107">
    <property type="component" value="Unassembled WGS sequence"/>
</dbReference>
<dbReference type="InterPro" id="IPR008023">
    <property type="entry name" value="DUF748"/>
</dbReference>
<dbReference type="PANTHER" id="PTHR30441">
    <property type="entry name" value="DUF748 DOMAIN-CONTAINING PROTEIN"/>
    <property type="match status" value="1"/>
</dbReference>
<keyword evidence="2" id="KW-0472">Membrane</keyword>
<dbReference type="GO" id="GO:0090313">
    <property type="term" value="P:regulation of protein targeting to membrane"/>
    <property type="evidence" value="ECO:0007669"/>
    <property type="project" value="TreeGrafter"/>
</dbReference>
<keyword evidence="2" id="KW-1133">Transmembrane helix</keyword>
<evidence type="ECO:0000313" key="3">
    <source>
        <dbReference type="EMBL" id="SFO01270.1"/>
    </source>
</evidence>
<gene>
    <name evidence="3" type="ORF">SAMN05216386_2352</name>
</gene>
<dbReference type="OrthoDB" id="9757969at2"/>
<dbReference type="RefSeq" id="WP_074797632.1">
    <property type="nucleotide sequence ID" value="NZ_FOVJ01000006.1"/>
</dbReference>
<evidence type="ECO:0000256" key="1">
    <source>
        <dbReference type="SAM" id="MobiDB-lite"/>
    </source>
</evidence>
<feature type="region of interest" description="Disordered" evidence="1">
    <location>
        <begin position="320"/>
        <end position="356"/>
    </location>
</feature>
<feature type="compositionally biased region" description="Polar residues" evidence="1">
    <location>
        <begin position="323"/>
        <end position="334"/>
    </location>
</feature>
<keyword evidence="2" id="KW-0812">Transmembrane</keyword>
<accession>A0A1I5DQC3</accession>
<reference evidence="4" key="1">
    <citation type="submission" date="2016-10" db="EMBL/GenBank/DDBJ databases">
        <authorList>
            <person name="Varghese N."/>
        </authorList>
    </citation>
    <scope>NUCLEOTIDE SEQUENCE [LARGE SCALE GENOMIC DNA]</scope>
    <source>
        <strain evidence="4">Nsp8</strain>
    </source>
</reference>